<dbReference type="PANTHER" id="PTHR14149">
    <property type="entry name" value="RAS GTPASE-ACTIVATING PROTEIN WITH IQ MOTIF"/>
    <property type="match status" value="1"/>
</dbReference>
<dbReference type="FunFam" id="1.10.418.10:FF:000013">
    <property type="entry name" value="IQ motif containing GTPase activating protein 1"/>
    <property type="match status" value="1"/>
</dbReference>
<evidence type="ECO:0000259" key="2">
    <source>
        <dbReference type="PROSITE" id="PS50021"/>
    </source>
</evidence>
<reference evidence="3 4" key="1">
    <citation type="submission" date="2016-07" db="EMBL/GenBank/DDBJ databases">
        <title>Disparate Historic Effective Population Sizes Predicted by Modern Levels of Genome Diversity for the Scaled Quail (Callipepla squamata) and the Northern Bobwhite (Colinus virginianus): Inferences from First and Second Generation Draft Genome Assemblies for Sympatric New World Quail.</title>
        <authorList>
            <person name="Oldeschulte D.L."/>
            <person name="Halley Y.A."/>
            <person name="Bhattarai E.K."/>
            <person name="Brashear W.A."/>
            <person name="Hill J."/>
            <person name="Metz R.P."/>
            <person name="Johnson C.D."/>
            <person name="Rollins D."/>
            <person name="Peterson M.J."/>
            <person name="Bickhart D.M."/>
            <person name="Decker J.E."/>
            <person name="Seabury C.M."/>
        </authorList>
    </citation>
    <scope>NUCLEOTIDE SEQUENCE [LARGE SCALE GENOMIC DNA]</scope>
    <source>
        <strain evidence="3 4">Texas</strain>
        <tissue evidence="3">Leg muscle</tissue>
    </source>
</reference>
<protein>
    <recommendedName>
        <fullName evidence="2">Calponin-homology (CH) domain-containing protein</fullName>
    </recommendedName>
</protein>
<dbReference type="Proteomes" id="UP000198323">
    <property type="component" value="Unassembled WGS sequence"/>
</dbReference>
<dbReference type="GO" id="GO:0005938">
    <property type="term" value="C:cell cortex"/>
    <property type="evidence" value="ECO:0007669"/>
    <property type="project" value="TreeGrafter"/>
</dbReference>
<dbReference type="Gene3D" id="1.10.418.10">
    <property type="entry name" value="Calponin-like domain"/>
    <property type="match status" value="1"/>
</dbReference>
<dbReference type="STRING" id="9009.A0A226NGB1"/>
<dbReference type="PROSITE" id="PS50021">
    <property type="entry name" value="CH"/>
    <property type="match status" value="1"/>
</dbReference>
<organism evidence="3 4">
    <name type="scientific">Callipepla squamata</name>
    <name type="common">Scaled quail</name>
    <dbReference type="NCBI Taxonomy" id="9009"/>
    <lineage>
        <taxon>Eukaryota</taxon>
        <taxon>Metazoa</taxon>
        <taxon>Chordata</taxon>
        <taxon>Craniata</taxon>
        <taxon>Vertebrata</taxon>
        <taxon>Euteleostomi</taxon>
        <taxon>Archelosauria</taxon>
        <taxon>Archosauria</taxon>
        <taxon>Dinosauria</taxon>
        <taxon>Saurischia</taxon>
        <taxon>Theropoda</taxon>
        <taxon>Coelurosauria</taxon>
        <taxon>Aves</taxon>
        <taxon>Neognathae</taxon>
        <taxon>Galloanserae</taxon>
        <taxon>Galliformes</taxon>
        <taxon>Odontophoridae</taxon>
        <taxon>Callipepla</taxon>
    </lineage>
</organism>
<dbReference type="AlphaFoldDB" id="A0A226NGB1"/>
<dbReference type="GO" id="GO:0051015">
    <property type="term" value="F:actin filament binding"/>
    <property type="evidence" value="ECO:0007669"/>
    <property type="project" value="TreeGrafter"/>
</dbReference>
<proteinExistence type="predicted"/>
<name>A0A226NGB1_CALSU</name>
<evidence type="ECO:0000313" key="3">
    <source>
        <dbReference type="EMBL" id="OXB66299.1"/>
    </source>
</evidence>
<evidence type="ECO:0000256" key="1">
    <source>
        <dbReference type="SAM" id="Coils"/>
    </source>
</evidence>
<sequence length="566" mass="65187">MHHEELASLQRPRYGSIVDDERLSAEEMDERRRQNIAYEYLCHLEEAKRWMEVCLEEELPPTTELEEGLRNGVYLAKLAKFFAPNLVSDKKIYDVKQERYKRSGLHFRHTDNTVQWLRAMESIGLPKIFYPETTDVYDRKNIPRMIYCIHALSLYLFKLGLAPQIQDLLGKVDFTEEEISNMRKELEKYGIQMPSFSKIGGILASELSVDEAALHAAVIAINEAIEKGIAEQTIATLRNPNAMLLNVDEELAQDYQNELFEAKRRKQSSARLKNGTISEEERDVYEELLTQAEIQGNINKINSKPFRILTEVCMVFQIPAEHDLNPQEQIIFLWKPIKNTQKILFFFPCCSLELIAVDNINTAIRNCDPSKTLVALMKPEAQLPVVHSFAAVFYQTELFNLQQQNAVNYLAHDELSVAVEMLSAVVLLNQALENKDIQMIRNHLRNPCIGFNNLEEENLQRYADTLLSIKSEASSQGQDYLSWNDIQNCIDMVNMQIQEENERIIAIDHINEAIDQGNAEKTLEALLMPTAKLQDVRPENAKHYQDVLHHVKTQKRKVRPVASCQN</sequence>
<keyword evidence="4" id="KW-1185">Reference proteome</keyword>
<dbReference type="Pfam" id="PF00307">
    <property type="entry name" value="CH"/>
    <property type="match status" value="1"/>
</dbReference>
<dbReference type="OrthoDB" id="775356at2759"/>
<dbReference type="EMBL" id="MCFN01000066">
    <property type="protein sequence ID" value="OXB66299.1"/>
    <property type="molecule type" value="Genomic_DNA"/>
</dbReference>
<keyword evidence="1" id="KW-0175">Coiled coil</keyword>
<gene>
    <name evidence="3" type="ORF">ASZ78_004248</name>
</gene>
<accession>A0A226NGB1</accession>
<feature type="coiled-coil region" evidence="1">
    <location>
        <begin position="165"/>
        <end position="192"/>
    </location>
</feature>
<feature type="domain" description="Calponin-homology (CH)" evidence="2">
    <location>
        <begin position="41"/>
        <end position="156"/>
    </location>
</feature>
<evidence type="ECO:0000313" key="4">
    <source>
        <dbReference type="Proteomes" id="UP000198323"/>
    </source>
</evidence>
<dbReference type="GO" id="GO:0005516">
    <property type="term" value="F:calmodulin binding"/>
    <property type="evidence" value="ECO:0007669"/>
    <property type="project" value="TreeGrafter"/>
</dbReference>
<dbReference type="PANTHER" id="PTHR14149:SF12">
    <property type="entry name" value="RAS GTPASE-ACTIVATING-LIKE PROTEIN IQGAP2"/>
    <property type="match status" value="1"/>
</dbReference>
<dbReference type="GO" id="GO:0005096">
    <property type="term" value="F:GTPase activator activity"/>
    <property type="evidence" value="ECO:0007669"/>
    <property type="project" value="TreeGrafter"/>
</dbReference>
<dbReference type="SUPFAM" id="SSF47576">
    <property type="entry name" value="Calponin-homology domain, CH-domain"/>
    <property type="match status" value="1"/>
</dbReference>
<comment type="caution">
    <text evidence="3">The sequence shown here is derived from an EMBL/GenBank/DDBJ whole genome shotgun (WGS) entry which is preliminary data.</text>
</comment>
<dbReference type="InterPro" id="IPR001715">
    <property type="entry name" value="CH_dom"/>
</dbReference>
<dbReference type="InterPro" id="IPR036872">
    <property type="entry name" value="CH_dom_sf"/>
</dbReference>
<dbReference type="GO" id="GO:1903479">
    <property type="term" value="P:mitotic actomyosin contractile ring assembly actin filament organization"/>
    <property type="evidence" value="ECO:0007669"/>
    <property type="project" value="TreeGrafter"/>
</dbReference>
<dbReference type="SMART" id="SM00033">
    <property type="entry name" value="CH"/>
    <property type="match status" value="1"/>
</dbReference>